<accession>A0A553HIJ1</accession>
<dbReference type="AlphaFoldDB" id="A0A553HIJ1"/>
<organism evidence="1 2">
    <name type="scientific">Xylaria flabelliformis</name>
    <dbReference type="NCBI Taxonomy" id="2512241"/>
    <lineage>
        <taxon>Eukaryota</taxon>
        <taxon>Fungi</taxon>
        <taxon>Dikarya</taxon>
        <taxon>Ascomycota</taxon>
        <taxon>Pezizomycotina</taxon>
        <taxon>Sordariomycetes</taxon>
        <taxon>Xylariomycetidae</taxon>
        <taxon>Xylariales</taxon>
        <taxon>Xylariaceae</taxon>
        <taxon>Xylaria</taxon>
    </lineage>
</organism>
<keyword evidence="2" id="KW-1185">Reference proteome</keyword>
<protein>
    <submittedName>
        <fullName evidence="1">Uncharacterized protein</fullName>
    </submittedName>
</protein>
<proteinExistence type="predicted"/>
<evidence type="ECO:0000313" key="1">
    <source>
        <dbReference type="EMBL" id="TRX87766.1"/>
    </source>
</evidence>
<dbReference type="OrthoDB" id="3764736at2759"/>
<gene>
    <name evidence="1" type="ORF">FHL15_011341</name>
</gene>
<evidence type="ECO:0000313" key="2">
    <source>
        <dbReference type="Proteomes" id="UP000319160"/>
    </source>
</evidence>
<comment type="caution">
    <text evidence="1">The sequence shown here is derived from an EMBL/GenBank/DDBJ whole genome shotgun (WGS) entry which is preliminary data.</text>
</comment>
<sequence length="191" mass="22111">MVPPKHRWLPKYMADIAAADELPVSMCFHEAFAARIYERIDDEEYYRHVFAHLTGTSHKNDETEKDIRSLESSDPFAYSVLDSAKKMAKVEDLEAIISRVRSMQEDHVPHLLRMLAMRALIDKRPDVLNFCLNEGGFEYEPNFVKKADIVTKDKDPELFRILTESDFGKKHTVGQHPAFQLDIGGRYPVDW</sequence>
<dbReference type="Proteomes" id="UP000319160">
    <property type="component" value="Unassembled WGS sequence"/>
</dbReference>
<name>A0A553HIJ1_9PEZI</name>
<dbReference type="EMBL" id="VFLP01000124">
    <property type="protein sequence ID" value="TRX87766.1"/>
    <property type="molecule type" value="Genomic_DNA"/>
</dbReference>
<reference evidence="2" key="1">
    <citation type="submission" date="2019-06" db="EMBL/GenBank/DDBJ databases">
        <title>Draft genome sequence of the griseofulvin-producing fungus Xylaria cubensis strain G536.</title>
        <authorList>
            <person name="Mead M.E."/>
            <person name="Raja H.A."/>
            <person name="Steenwyk J.L."/>
            <person name="Knowles S.L."/>
            <person name="Oberlies N.H."/>
            <person name="Rokas A."/>
        </authorList>
    </citation>
    <scope>NUCLEOTIDE SEQUENCE [LARGE SCALE GENOMIC DNA]</scope>
    <source>
        <strain evidence="2">G536</strain>
    </source>
</reference>